<proteinExistence type="predicted"/>
<dbReference type="AlphaFoldDB" id="A0AA87IIH3"/>
<evidence type="ECO:0000313" key="2">
    <source>
        <dbReference type="Proteomes" id="UP000004725"/>
    </source>
</evidence>
<protein>
    <submittedName>
        <fullName evidence="1">Uncharacterized protein</fullName>
    </submittedName>
</protein>
<name>A0AA87IIH3_9BACL</name>
<sequence>MLGYVLGHDREGRAVISLTTQESLDSFDWDKSLFSVAAGQTHTFGGSAIGVAFYDEMGKEINRILFIGKPTPQRFIAPFKCEKIGFL</sequence>
<organism evidence="1 2">
    <name type="scientific">Planococcus antarcticus DSM 14505</name>
    <dbReference type="NCBI Taxonomy" id="1185653"/>
    <lineage>
        <taxon>Bacteria</taxon>
        <taxon>Bacillati</taxon>
        <taxon>Bacillota</taxon>
        <taxon>Bacilli</taxon>
        <taxon>Bacillales</taxon>
        <taxon>Caryophanaceae</taxon>
        <taxon>Planococcus</taxon>
    </lineage>
</organism>
<dbReference type="EMBL" id="AJYB01000080">
    <property type="protein sequence ID" value="EIM05335.1"/>
    <property type="molecule type" value="Genomic_DNA"/>
</dbReference>
<gene>
    <name evidence="1" type="ORF">A1A1_16765</name>
</gene>
<comment type="caution">
    <text evidence="1">The sequence shown here is derived from an EMBL/GenBank/DDBJ whole genome shotgun (WGS) entry which is preliminary data.</text>
</comment>
<dbReference type="RefSeq" id="WP_006831301.1">
    <property type="nucleotide sequence ID" value="NZ_AJYB01000080.1"/>
</dbReference>
<reference evidence="1 2" key="1">
    <citation type="journal article" date="2012" name="J. Bacteriol.">
        <title>Genome Sequence of the Antarctic Psychrophile Bacterium Planococcus antarcticus DSM 14505.</title>
        <authorList>
            <person name="Margolles A."/>
            <person name="Gueimonde M."/>
            <person name="Sanchez B."/>
        </authorList>
    </citation>
    <scope>NUCLEOTIDE SEQUENCE [LARGE SCALE GENOMIC DNA]</scope>
    <source>
        <strain evidence="1 2">DSM 14505</strain>
    </source>
</reference>
<evidence type="ECO:0000313" key="1">
    <source>
        <dbReference type="EMBL" id="EIM05335.1"/>
    </source>
</evidence>
<accession>A0AA87IIH3</accession>
<dbReference type="Proteomes" id="UP000004725">
    <property type="component" value="Unassembled WGS sequence"/>
</dbReference>